<gene>
    <name evidence="1" type="ORF">FQ154_01720</name>
</gene>
<dbReference type="EMBL" id="VOBL01000001">
    <property type="protein sequence ID" value="KAA0979903.1"/>
    <property type="molecule type" value="Genomic_DNA"/>
</dbReference>
<evidence type="ECO:0000313" key="1">
    <source>
        <dbReference type="EMBL" id="KAA0979903.1"/>
    </source>
</evidence>
<proteinExistence type="predicted"/>
<dbReference type="Proteomes" id="UP000323856">
    <property type="component" value="Unassembled WGS sequence"/>
</dbReference>
<dbReference type="AlphaFoldDB" id="A0A5B0EM72"/>
<organism evidence="1 2">
    <name type="scientific">Paeniglutamicibacter gangotriensis</name>
    <dbReference type="NCBI Taxonomy" id="254787"/>
    <lineage>
        <taxon>Bacteria</taxon>
        <taxon>Bacillati</taxon>
        <taxon>Actinomycetota</taxon>
        <taxon>Actinomycetes</taxon>
        <taxon>Micrococcales</taxon>
        <taxon>Micrococcaceae</taxon>
        <taxon>Paeniglutamicibacter</taxon>
    </lineage>
</organism>
<evidence type="ECO:0000313" key="2">
    <source>
        <dbReference type="Proteomes" id="UP000323856"/>
    </source>
</evidence>
<dbReference type="RefSeq" id="WP_149618449.1">
    <property type="nucleotide sequence ID" value="NZ_VOBL01000001.1"/>
</dbReference>
<name>A0A5B0EM72_9MICC</name>
<protein>
    <submittedName>
        <fullName evidence="1">Uncharacterized protein</fullName>
    </submittedName>
</protein>
<reference evidence="1 2" key="1">
    <citation type="submission" date="2019-07" db="EMBL/GenBank/DDBJ databases">
        <title>Analysis of the biochemical properties, biological activity and biotechnological potential of siderophores and biosurfactants produced by Antarctic psychrotolerant bacteria.</title>
        <authorList>
            <person name="Styczynski M."/>
            <person name="Krucon T."/>
            <person name="Decewicz P."/>
            <person name="Dziewit L."/>
        </authorList>
    </citation>
    <scope>NUCLEOTIDE SEQUENCE [LARGE SCALE GENOMIC DNA]</scope>
    <source>
        <strain evidence="1 2">ANT_H27</strain>
    </source>
</reference>
<accession>A0A5B0EM72</accession>
<comment type="caution">
    <text evidence="1">The sequence shown here is derived from an EMBL/GenBank/DDBJ whole genome shotgun (WGS) entry which is preliminary data.</text>
</comment>
<sequence length="102" mass="11359">MSNLEARIAEVVAATDKAHAFRMADYSDNERPIYRCACGVEAIGMHHEHHREALTAALLAMSREAQAEAWQECVHIYDSMVCLDCEPNAPTNPYRADNLATP</sequence>